<dbReference type="Proteomes" id="UP000198894">
    <property type="component" value="Unassembled WGS sequence"/>
</dbReference>
<dbReference type="InterPro" id="IPR029060">
    <property type="entry name" value="PIN-like_dom_sf"/>
</dbReference>
<protein>
    <submittedName>
        <fullName evidence="2">PIN domain nuclease, a component of toxin-antitoxin system (PIN domain)</fullName>
    </submittedName>
</protein>
<organism evidence="2 3">
    <name type="scientific">Mesorhizobium muleiense</name>
    <dbReference type="NCBI Taxonomy" id="1004279"/>
    <lineage>
        <taxon>Bacteria</taxon>
        <taxon>Pseudomonadati</taxon>
        <taxon>Pseudomonadota</taxon>
        <taxon>Alphaproteobacteria</taxon>
        <taxon>Hyphomicrobiales</taxon>
        <taxon>Phyllobacteriaceae</taxon>
        <taxon>Mesorhizobium</taxon>
    </lineage>
</organism>
<dbReference type="Pfam" id="PF01850">
    <property type="entry name" value="PIN"/>
    <property type="match status" value="1"/>
</dbReference>
<dbReference type="InterPro" id="IPR041705">
    <property type="entry name" value="PIN_Sll0205"/>
</dbReference>
<dbReference type="InterPro" id="IPR052919">
    <property type="entry name" value="TA_system_RNase"/>
</dbReference>
<name>A0A1G9JKR7_9HYPH</name>
<dbReference type="RefSeq" id="WP_091600398.1">
    <property type="nucleotide sequence ID" value="NZ_FNEE01000035.1"/>
</dbReference>
<dbReference type="InterPro" id="IPR002716">
    <property type="entry name" value="PIN_dom"/>
</dbReference>
<dbReference type="AlphaFoldDB" id="A0A1G9JKR7"/>
<dbReference type="PANTHER" id="PTHR36173:SF1">
    <property type="entry name" value="RIBONUCLEASE VAPC22"/>
    <property type="match status" value="1"/>
</dbReference>
<sequence length="138" mass="14591">MTHRLLLDTCAIIWIALNEPITPEAKIAINGAAAVDEKVRVSPISAWELGLLSAKGRLAAAKSPASIFGEVIATPGIKVEALSPELLIESSFLPGSLHGDPADRILIATARAFDLTLVTRDQSILDYARAGHVRALAC</sequence>
<dbReference type="Gene3D" id="3.40.50.1010">
    <property type="entry name" value="5'-nuclease"/>
    <property type="match status" value="1"/>
</dbReference>
<gene>
    <name evidence="2" type="ORF">SAMN05428953_13510</name>
</gene>
<keyword evidence="3" id="KW-1185">Reference proteome</keyword>
<accession>A0A1G9JKR7</accession>
<evidence type="ECO:0000259" key="1">
    <source>
        <dbReference type="Pfam" id="PF01850"/>
    </source>
</evidence>
<dbReference type="CDD" id="cd09872">
    <property type="entry name" value="PIN_Sll0205-like"/>
    <property type="match status" value="1"/>
</dbReference>
<dbReference type="SUPFAM" id="SSF88723">
    <property type="entry name" value="PIN domain-like"/>
    <property type="match status" value="1"/>
</dbReference>
<dbReference type="PANTHER" id="PTHR36173">
    <property type="entry name" value="RIBONUCLEASE VAPC16-RELATED"/>
    <property type="match status" value="1"/>
</dbReference>
<evidence type="ECO:0000313" key="3">
    <source>
        <dbReference type="Proteomes" id="UP000198894"/>
    </source>
</evidence>
<evidence type="ECO:0000313" key="2">
    <source>
        <dbReference type="EMBL" id="SDL38119.1"/>
    </source>
</evidence>
<dbReference type="EMBL" id="FNEE01000035">
    <property type="protein sequence ID" value="SDL38119.1"/>
    <property type="molecule type" value="Genomic_DNA"/>
</dbReference>
<feature type="domain" description="PIN" evidence="1">
    <location>
        <begin position="6"/>
        <end position="128"/>
    </location>
</feature>
<proteinExistence type="predicted"/>
<reference evidence="3" key="1">
    <citation type="submission" date="2016-10" db="EMBL/GenBank/DDBJ databases">
        <authorList>
            <person name="Varghese N."/>
            <person name="Submissions S."/>
        </authorList>
    </citation>
    <scope>NUCLEOTIDE SEQUENCE [LARGE SCALE GENOMIC DNA]</scope>
    <source>
        <strain evidence="3">CGMCC 1.11022</strain>
    </source>
</reference>